<dbReference type="GO" id="GO:0016757">
    <property type="term" value="F:glycosyltransferase activity"/>
    <property type="evidence" value="ECO:0007669"/>
    <property type="project" value="UniProtKB-KW"/>
</dbReference>
<dbReference type="InterPro" id="IPR028098">
    <property type="entry name" value="Glyco_trans_4-like_N"/>
</dbReference>
<accession>A0A2S7WJI6</accession>
<name>A0A2S7WJI6_9FLAO</name>
<evidence type="ECO:0000313" key="4">
    <source>
        <dbReference type="EMBL" id="PQJ77768.1"/>
    </source>
</evidence>
<dbReference type="EMBL" id="MSCN01000001">
    <property type="protein sequence ID" value="PQJ77768.1"/>
    <property type="molecule type" value="Genomic_DNA"/>
</dbReference>
<dbReference type="Pfam" id="PF13439">
    <property type="entry name" value="Glyco_transf_4"/>
    <property type="match status" value="1"/>
</dbReference>
<gene>
    <name evidence="4" type="ORF">BTO18_00565</name>
</gene>
<keyword evidence="5" id="KW-1185">Reference proteome</keyword>
<dbReference type="OrthoDB" id="9816564at2"/>
<dbReference type="Proteomes" id="UP000238882">
    <property type="component" value="Unassembled WGS sequence"/>
</dbReference>
<dbReference type="PANTHER" id="PTHR12526:SF629">
    <property type="entry name" value="TEICHURONIC ACID BIOSYNTHESIS GLYCOSYLTRANSFERASE TUAH-RELATED"/>
    <property type="match status" value="1"/>
</dbReference>
<dbReference type="RefSeq" id="WP_105014348.1">
    <property type="nucleotide sequence ID" value="NZ_MSCN01000001.1"/>
</dbReference>
<evidence type="ECO:0000256" key="1">
    <source>
        <dbReference type="ARBA" id="ARBA00022676"/>
    </source>
</evidence>
<evidence type="ECO:0000259" key="3">
    <source>
        <dbReference type="Pfam" id="PF13439"/>
    </source>
</evidence>
<dbReference type="AlphaFoldDB" id="A0A2S7WJI6"/>
<dbReference type="Pfam" id="PF13692">
    <property type="entry name" value="Glyco_trans_1_4"/>
    <property type="match status" value="1"/>
</dbReference>
<keyword evidence="2" id="KW-0808">Transferase</keyword>
<sequence length="389" mass="44831">MTKKLFYIHMASVQSSKSGGLNTTLLQVFSMCNAFVTAGYEVTLAMQKNENFENNLKDFINNSFKNGINFEIKTWNQKSKNLFINRFLVKRNIVQLVKLNVPDIIFSRDSFVLNALTKFNVPLIFESHNSKLHTGHNILHKFLEKRLLRVAKSSNFKCLFSISESLSKHWEQKGIPQRKLFAWHDGFDTSLFEKHIDINTAKSRLKLPTDKTIVTYTGGLYPSRGIENIVYLAKDFPDVDFLVIGGPEKNRQNFQKLSLEDSVLNINFMGYVEHNLVPHYLYASDILLALWSSKVPTINYCSPLKIFEYMAAGRTIVAHGFPTIREVLENEKDSILCQPDDFDSLKSSLSKALIAKDIFNYGEIVREKAFKLYSWDNRVKKLLKFIQNQ</sequence>
<comment type="caution">
    <text evidence="4">The sequence shown here is derived from an EMBL/GenBank/DDBJ whole genome shotgun (WGS) entry which is preliminary data.</text>
</comment>
<dbReference type="PANTHER" id="PTHR12526">
    <property type="entry name" value="GLYCOSYLTRANSFERASE"/>
    <property type="match status" value="1"/>
</dbReference>
<dbReference type="Gene3D" id="3.40.50.2000">
    <property type="entry name" value="Glycogen Phosphorylase B"/>
    <property type="match status" value="2"/>
</dbReference>
<dbReference type="SUPFAM" id="SSF53756">
    <property type="entry name" value="UDP-Glycosyltransferase/glycogen phosphorylase"/>
    <property type="match status" value="1"/>
</dbReference>
<proteinExistence type="predicted"/>
<evidence type="ECO:0000256" key="2">
    <source>
        <dbReference type="ARBA" id="ARBA00022679"/>
    </source>
</evidence>
<organism evidence="4 5">
    <name type="scientific">Polaribacter porphyrae</name>
    <dbReference type="NCBI Taxonomy" id="1137780"/>
    <lineage>
        <taxon>Bacteria</taxon>
        <taxon>Pseudomonadati</taxon>
        <taxon>Bacteroidota</taxon>
        <taxon>Flavobacteriia</taxon>
        <taxon>Flavobacteriales</taxon>
        <taxon>Flavobacteriaceae</taxon>
    </lineage>
</organism>
<feature type="domain" description="Glycosyltransferase subfamily 4-like N-terminal" evidence="3">
    <location>
        <begin position="28"/>
        <end position="190"/>
    </location>
</feature>
<keyword evidence="1" id="KW-0328">Glycosyltransferase</keyword>
<protein>
    <recommendedName>
        <fullName evidence="3">Glycosyltransferase subfamily 4-like N-terminal domain-containing protein</fullName>
    </recommendedName>
</protein>
<reference evidence="4 5" key="1">
    <citation type="submission" date="2016-12" db="EMBL/GenBank/DDBJ databases">
        <title>Trade-off between light-utilization and light-protection in marine flavobacteria.</title>
        <authorList>
            <person name="Kumagai Y."/>
            <person name="Yoshizawa S."/>
            <person name="Kogure K."/>
            <person name="Iwasaki W."/>
        </authorList>
    </citation>
    <scope>NUCLEOTIDE SEQUENCE [LARGE SCALE GENOMIC DNA]</scope>
    <source>
        <strain evidence="4 5">NBRC 108759</strain>
    </source>
</reference>
<evidence type="ECO:0000313" key="5">
    <source>
        <dbReference type="Proteomes" id="UP000238882"/>
    </source>
</evidence>